<evidence type="ECO:0000313" key="2">
    <source>
        <dbReference type="Proteomes" id="UP001060085"/>
    </source>
</evidence>
<protein>
    <submittedName>
        <fullName evidence="1">Uncharacterized protein</fullName>
    </submittedName>
</protein>
<gene>
    <name evidence="1" type="ORF">M9H77_00946</name>
</gene>
<name>A0ACC0C489_CATRO</name>
<comment type="caution">
    <text evidence="1">The sequence shown here is derived from an EMBL/GenBank/DDBJ whole genome shotgun (WGS) entry which is preliminary data.</text>
</comment>
<reference evidence="2" key="1">
    <citation type="journal article" date="2023" name="Nat. Plants">
        <title>Single-cell RNA sequencing provides a high-resolution roadmap for understanding the multicellular compartmentation of specialized metabolism.</title>
        <authorList>
            <person name="Sun S."/>
            <person name="Shen X."/>
            <person name="Li Y."/>
            <person name="Li Y."/>
            <person name="Wang S."/>
            <person name="Li R."/>
            <person name="Zhang H."/>
            <person name="Shen G."/>
            <person name="Guo B."/>
            <person name="Wei J."/>
            <person name="Xu J."/>
            <person name="St-Pierre B."/>
            <person name="Chen S."/>
            <person name="Sun C."/>
        </authorList>
    </citation>
    <scope>NUCLEOTIDE SEQUENCE [LARGE SCALE GENOMIC DNA]</scope>
</reference>
<organism evidence="1 2">
    <name type="scientific">Catharanthus roseus</name>
    <name type="common">Madagascar periwinkle</name>
    <name type="synonym">Vinca rosea</name>
    <dbReference type="NCBI Taxonomy" id="4058"/>
    <lineage>
        <taxon>Eukaryota</taxon>
        <taxon>Viridiplantae</taxon>
        <taxon>Streptophyta</taxon>
        <taxon>Embryophyta</taxon>
        <taxon>Tracheophyta</taxon>
        <taxon>Spermatophyta</taxon>
        <taxon>Magnoliopsida</taxon>
        <taxon>eudicotyledons</taxon>
        <taxon>Gunneridae</taxon>
        <taxon>Pentapetalae</taxon>
        <taxon>asterids</taxon>
        <taxon>lamiids</taxon>
        <taxon>Gentianales</taxon>
        <taxon>Apocynaceae</taxon>
        <taxon>Rauvolfioideae</taxon>
        <taxon>Vinceae</taxon>
        <taxon>Catharanthinae</taxon>
        <taxon>Catharanthus</taxon>
    </lineage>
</organism>
<accession>A0ACC0C489</accession>
<proteinExistence type="predicted"/>
<keyword evidence="2" id="KW-1185">Reference proteome</keyword>
<sequence>MAAGRRTTSTSMELCLLTEFDKTVISCIGNDRTQSSQALKIALSLFCNPFTSHTTLHSLFTTLNRTLQNQNPEPISHHHILAVLSVLLRHHPRLCHEVCPAIWAFALSPSTPTPYFACSLSILFNNAVIMEDFADESVFLSFSFRPCKPSTRHWLLRNVNKFNVRPSLLLTVLLGFTNDPFPYTREAALDGLALLCKFLTVGDQSFILGCYFRAVELLFDSEDSVRCSAVRAVRECGHLIVACNQIKQKSFWSDALFVQLCSIVRDMSMKVRVEALNALASVRIVSEDILLQTLSKKASSAIKDKSYPGRYTAKVFDLPASSAAFAFVHGLEDEFYEVRRSACCALGALTALSADFAFEALNLLMDMLNDDSTVVRLQALETMHHMAISGHLKVQGGHLHMLIGTLVDCSTSIRGTARSVLQLTRLENSAMFKLCFEGLVKNLELYSQDEADIFFALFKIGQHHGKFVAQTIQEASEEIEPSFGGMLRYESARTIALLVLAVSAPVSIEKYICSIPATIFSYAVTLLGRTSRGLAGTLSMNDLLVYLSRCSRFRFVSISEFFEGEGPAFPAVKCDMQQLWHRSYEFHQSQFEKILKWNKEVQPVLAYKLEMHEAARKSVKIMLQKVGDIWAFIRCGCWDEVTRTLRSWKKELTIFMSDSVQSVAELSFCLIYLKILKLLGKVWMHCMFPMMVHSSGIGAMEILLRKLDRIMRDTRYGFIGMNKDVDLHILELQILSCTLRICYAREHCPGATLKKLYSMLSCIERLHEGSSSFIVELRKILNETDLPTNDPFKLRKSLEFFSLKQFELSGILKHAKAELEVCNNRYENPLRFIPGLPVGIPMEIILHNVSRENKVWVKMSEGEKLTEFVFLDLDGFGISSSSRSDDDDDDDDDEVKKFRFVARFHGTPKASFFTLNICIVMECCCLGEEVGLLKKSKYGGGGGGPKHEFMNLCRDEQVYLSQK</sequence>
<dbReference type="EMBL" id="CM044701">
    <property type="protein sequence ID" value="KAI5679719.1"/>
    <property type="molecule type" value="Genomic_DNA"/>
</dbReference>
<dbReference type="Proteomes" id="UP001060085">
    <property type="component" value="Linkage Group LG01"/>
</dbReference>
<evidence type="ECO:0000313" key="1">
    <source>
        <dbReference type="EMBL" id="KAI5679719.1"/>
    </source>
</evidence>